<dbReference type="AlphaFoldDB" id="A0A562T5H4"/>
<accession>A0A562T5H4</accession>
<keyword evidence="3" id="KW-1185">Reference proteome</keyword>
<comment type="caution">
    <text evidence="2">The sequence shown here is derived from an EMBL/GenBank/DDBJ whole genome shotgun (WGS) entry which is preliminary data.</text>
</comment>
<gene>
    <name evidence="2" type="ORF">LX66_2335</name>
</gene>
<proteinExistence type="predicted"/>
<reference evidence="2 3" key="1">
    <citation type="journal article" date="2013" name="Stand. Genomic Sci.">
        <title>Genomic Encyclopedia of Type Strains, Phase I: The one thousand microbial genomes (KMG-I) project.</title>
        <authorList>
            <person name="Kyrpides N.C."/>
            <person name="Woyke T."/>
            <person name="Eisen J.A."/>
            <person name="Garrity G."/>
            <person name="Lilburn T.G."/>
            <person name="Beck B.J."/>
            <person name="Whitman W.B."/>
            <person name="Hugenholtz P."/>
            <person name="Klenk H.P."/>
        </authorList>
    </citation>
    <scope>NUCLEOTIDE SEQUENCE [LARGE SCALE GENOMIC DNA]</scope>
    <source>
        <strain evidence="2 3">DSM 13484</strain>
    </source>
</reference>
<evidence type="ECO:0000313" key="3">
    <source>
        <dbReference type="Proteomes" id="UP000316778"/>
    </source>
</evidence>
<dbReference type="InterPro" id="IPR027443">
    <property type="entry name" value="IPNS-like_sf"/>
</dbReference>
<keyword evidence="2" id="KW-0560">Oxidoreductase</keyword>
<evidence type="ECO:0000259" key="1">
    <source>
        <dbReference type="Pfam" id="PF05118"/>
    </source>
</evidence>
<feature type="domain" description="Aspartyl/asparaginy/proline hydroxylase" evidence="1">
    <location>
        <begin position="11"/>
        <end position="171"/>
    </location>
</feature>
<evidence type="ECO:0000313" key="2">
    <source>
        <dbReference type="EMBL" id="TWI88250.1"/>
    </source>
</evidence>
<dbReference type="Pfam" id="PF05118">
    <property type="entry name" value="Asp_Arg_Hydrox"/>
    <property type="match status" value="1"/>
</dbReference>
<protein>
    <submittedName>
        <fullName evidence="2">Quercetin dioxygenase-like cupin family protein</fullName>
    </submittedName>
</protein>
<keyword evidence="2" id="KW-0223">Dioxygenase</keyword>
<dbReference type="Proteomes" id="UP000316778">
    <property type="component" value="Unassembled WGS sequence"/>
</dbReference>
<dbReference type="InterPro" id="IPR007803">
    <property type="entry name" value="Asp/Arg/Pro-Hydrxlase"/>
</dbReference>
<dbReference type="SUPFAM" id="SSF51197">
    <property type="entry name" value="Clavaminate synthase-like"/>
    <property type="match status" value="1"/>
</dbReference>
<name>A0A562T5H4_CHIJA</name>
<dbReference type="EMBL" id="VLLG01000003">
    <property type="protein sequence ID" value="TWI88250.1"/>
    <property type="molecule type" value="Genomic_DNA"/>
</dbReference>
<dbReference type="RefSeq" id="WP_145713327.1">
    <property type="nucleotide sequence ID" value="NZ_BAAAFY010000001.1"/>
</dbReference>
<dbReference type="GO" id="GO:0051213">
    <property type="term" value="F:dioxygenase activity"/>
    <property type="evidence" value="ECO:0007669"/>
    <property type="project" value="UniProtKB-KW"/>
</dbReference>
<sequence length="226" mass="25469">MNYIKFSQTYNANTLQAELEQVLQEEWPLHFNSRDFNGDWRSIALRSVSGTSNDIYAHTGGHYQNTPVLDRMPYVSEILDAWQCEKEAVRLLSLAPGSVINPHRDPGCAYHDGSFRIHIPIVTNPGVYFTIEEEPLQLKAGECWYINFSATHSIVNQGNSPRIHLVMDGIRNSWTDRLFAAHGYDLSTKSAAGRYDDATRAAMIAELERMNTPAARELIAGLKAKQ</sequence>
<dbReference type="Gene3D" id="2.60.120.330">
    <property type="entry name" value="B-lactam Antibiotic, Isopenicillin N Synthase, Chain"/>
    <property type="match status" value="1"/>
</dbReference>
<dbReference type="OrthoDB" id="1441538at2"/>
<organism evidence="2 3">
    <name type="scientific">Chitinophaga japonensis</name>
    <name type="common">Flexibacter japonensis</name>
    <dbReference type="NCBI Taxonomy" id="104662"/>
    <lineage>
        <taxon>Bacteria</taxon>
        <taxon>Pseudomonadati</taxon>
        <taxon>Bacteroidota</taxon>
        <taxon>Chitinophagia</taxon>
        <taxon>Chitinophagales</taxon>
        <taxon>Chitinophagaceae</taxon>
        <taxon>Chitinophaga</taxon>
    </lineage>
</organism>